<accession>A0ABX5KSV1</accession>
<reference evidence="1 2" key="1">
    <citation type="submission" date="2018-05" db="EMBL/GenBank/DDBJ databases">
        <title>Genomic Encyclopedia of Type Strains, Phase IV (KMG-V): Genome sequencing to study the core and pangenomes of soil and plant-associated prokaryotes.</title>
        <authorList>
            <person name="Whitman W."/>
        </authorList>
    </citation>
    <scope>NUCLEOTIDE SEQUENCE [LARGE SCALE GENOMIC DNA]</scope>
    <source>
        <strain evidence="1 2">SCZa-39</strain>
    </source>
</reference>
<evidence type="ECO:0000313" key="2">
    <source>
        <dbReference type="Proteomes" id="UP000245712"/>
    </source>
</evidence>
<name>A0ABX5KSV1_9BURK</name>
<dbReference type="EMBL" id="QEOB01000003">
    <property type="protein sequence ID" value="PVX85851.1"/>
    <property type="molecule type" value="Genomic_DNA"/>
</dbReference>
<gene>
    <name evidence="1" type="ORF">C7402_103429</name>
</gene>
<dbReference type="RefSeq" id="WP_116610340.1">
    <property type="nucleotide sequence ID" value="NZ_QEOB01000003.1"/>
</dbReference>
<keyword evidence="2" id="KW-1185">Reference proteome</keyword>
<organism evidence="1 2">
    <name type="scientific">Paraburkholderia unamae</name>
    <dbReference type="NCBI Taxonomy" id="219649"/>
    <lineage>
        <taxon>Bacteria</taxon>
        <taxon>Pseudomonadati</taxon>
        <taxon>Pseudomonadota</taxon>
        <taxon>Betaproteobacteria</taxon>
        <taxon>Burkholderiales</taxon>
        <taxon>Burkholderiaceae</taxon>
        <taxon>Paraburkholderia</taxon>
    </lineage>
</organism>
<evidence type="ECO:0000313" key="1">
    <source>
        <dbReference type="EMBL" id="PVX85851.1"/>
    </source>
</evidence>
<proteinExistence type="predicted"/>
<protein>
    <submittedName>
        <fullName evidence="1">Uncharacterized protein</fullName>
    </submittedName>
</protein>
<comment type="caution">
    <text evidence="1">The sequence shown here is derived from an EMBL/GenBank/DDBJ whole genome shotgun (WGS) entry which is preliminary data.</text>
</comment>
<dbReference type="Proteomes" id="UP000245712">
    <property type="component" value="Unassembled WGS sequence"/>
</dbReference>
<sequence>MTTHQHLTRHALSLRLHTHLHVQHDNDRMREALSVIADIAKSSADPKLLPTIARIARSGLVGAPPVNPSVMEVKS</sequence>